<sequence length="275" mass="30687">MTEQPLPATLLRLILLLAAGIEANLGPLRYCSFPQVRLDRRDWSVRCDSCNGCCPLRCSGFTKSTDFSPVFTCPGCPLCLYLLLHLLSSPCSSGFTASTAPYLPSEDSLVLGDFNAHYDLWCSNLAASNVEHVFFEVLNEDNPTSLPPNGVPSSPDVSLASLSLVVSTTWSTEINLWRNHLPILPKLATAADRIKAPNRHFINFNQAHWAAFTAEYEADIDLLPPSTYVHRAERALRQLLLETTSHHIPNGYIPLLRPNYPPETSRLERERDDIR</sequence>
<feature type="chain" id="PRO_5018127207" description="Endonuclease/exonuclease/phosphatase domain-containing protein" evidence="1">
    <location>
        <begin position="24"/>
        <end position="275"/>
    </location>
</feature>
<reference evidence="2 3" key="1">
    <citation type="submission" date="2018-11" db="EMBL/GenBank/DDBJ databases">
        <authorList>
            <consortium name="Pathogen Informatics"/>
        </authorList>
    </citation>
    <scope>NUCLEOTIDE SEQUENCE [LARGE SCALE GENOMIC DNA]</scope>
</reference>
<dbReference type="AlphaFoldDB" id="A0A3P7LTE5"/>
<evidence type="ECO:0000313" key="2">
    <source>
        <dbReference type="EMBL" id="VDN13338.1"/>
    </source>
</evidence>
<feature type="signal peptide" evidence="1">
    <location>
        <begin position="1"/>
        <end position="23"/>
    </location>
</feature>
<dbReference type="EMBL" id="UYRU01056162">
    <property type="protein sequence ID" value="VDN13338.1"/>
    <property type="molecule type" value="Genomic_DNA"/>
</dbReference>
<keyword evidence="1" id="KW-0732">Signal</keyword>
<organism evidence="2 3">
    <name type="scientific">Dibothriocephalus latus</name>
    <name type="common">Fish tapeworm</name>
    <name type="synonym">Diphyllobothrium latum</name>
    <dbReference type="NCBI Taxonomy" id="60516"/>
    <lineage>
        <taxon>Eukaryota</taxon>
        <taxon>Metazoa</taxon>
        <taxon>Spiralia</taxon>
        <taxon>Lophotrochozoa</taxon>
        <taxon>Platyhelminthes</taxon>
        <taxon>Cestoda</taxon>
        <taxon>Eucestoda</taxon>
        <taxon>Diphyllobothriidea</taxon>
        <taxon>Diphyllobothriidae</taxon>
        <taxon>Dibothriocephalus</taxon>
    </lineage>
</organism>
<accession>A0A3P7LTE5</accession>
<protein>
    <recommendedName>
        <fullName evidence="4">Endonuclease/exonuclease/phosphatase domain-containing protein</fullName>
    </recommendedName>
</protein>
<evidence type="ECO:0000313" key="3">
    <source>
        <dbReference type="Proteomes" id="UP000281553"/>
    </source>
</evidence>
<evidence type="ECO:0008006" key="4">
    <source>
        <dbReference type="Google" id="ProtNLM"/>
    </source>
</evidence>
<dbReference type="Proteomes" id="UP000281553">
    <property type="component" value="Unassembled WGS sequence"/>
</dbReference>
<proteinExistence type="predicted"/>
<gene>
    <name evidence="2" type="ORF">DILT_LOCUS9169</name>
</gene>
<keyword evidence="3" id="KW-1185">Reference proteome</keyword>
<name>A0A3P7LTE5_DIBLA</name>
<dbReference type="OrthoDB" id="421040at2759"/>
<evidence type="ECO:0000256" key="1">
    <source>
        <dbReference type="SAM" id="SignalP"/>
    </source>
</evidence>